<reference evidence="3" key="1">
    <citation type="journal article" date="2019" name="Int. J. Syst. Evol. Microbiol.">
        <title>The Global Catalogue of Microorganisms (GCM) 10K type strain sequencing project: providing services to taxonomists for standard genome sequencing and annotation.</title>
        <authorList>
            <consortium name="The Broad Institute Genomics Platform"/>
            <consortium name="The Broad Institute Genome Sequencing Center for Infectious Disease"/>
            <person name="Wu L."/>
            <person name="Ma J."/>
        </authorList>
    </citation>
    <scope>NUCLEOTIDE SEQUENCE [LARGE SCALE GENOMIC DNA]</scope>
    <source>
        <strain evidence="3">JCM 4816</strain>
    </source>
</reference>
<accession>A0ABW1G6Q1</accession>
<dbReference type="EMBL" id="JBHSQJ010000075">
    <property type="protein sequence ID" value="MFC5909257.1"/>
    <property type="molecule type" value="Genomic_DNA"/>
</dbReference>
<dbReference type="PROSITE" id="PS51318">
    <property type="entry name" value="TAT"/>
    <property type="match status" value="1"/>
</dbReference>
<feature type="chain" id="PRO_5046871962" description="Secreted protein" evidence="1">
    <location>
        <begin position="33"/>
        <end position="137"/>
    </location>
</feature>
<comment type="caution">
    <text evidence="2">The sequence shown here is derived from an EMBL/GenBank/DDBJ whole genome shotgun (WGS) entry which is preliminary data.</text>
</comment>
<proteinExistence type="predicted"/>
<gene>
    <name evidence="2" type="ORF">ACFP3V_18790</name>
</gene>
<dbReference type="InterPro" id="IPR006311">
    <property type="entry name" value="TAT_signal"/>
</dbReference>
<organism evidence="2 3">
    <name type="scientific">Streptacidiphilus monticola</name>
    <dbReference type="NCBI Taxonomy" id="2161674"/>
    <lineage>
        <taxon>Bacteria</taxon>
        <taxon>Bacillati</taxon>
        <taxon>Actinomycetota</taxon>
        <taxon>Actinomycetes</taxon>
        <taxon>Kitasatosporales</taxon>
        <taxon>Streptomycetaceae</taxon>
        <taxon>Streptacidiphilus</taxon>
    </lineage>
</organism>
<feature type="signal peptide" evidence="1">
    <location>
        <begin position="1"/>
        <end position="32"/>
    </location>
</feature>
<evidence type="ECO:0000313" key="3">
    <source>
        <dbReference type="Proteomes" id="UP001596174"/>
    </source>
</evidence>
<protein>
    <recommendedName>
        <fullName evidence="4">Secreted protein</fullName>
    </recommendedName>
</protein>
<dbReference type="RefSeq" id="WP_380584881.1">
    <property type="nucleotide sequence ID" value="NZ_JBHSQJ010000075.1"/>
</dbReference>
<evidence type="ECO:0000313" key="2">
    <source>
        <dbReference type="EMBL" id="MFC5909257.1"/>
    </source>
</evidence>
<keyword evidence="3" id="KW-1185">Reference proteome</keyword>
<dbReference type="Proteomes" id="UP001596174">
    <property type="component" value="Unassembled WGS sequence"/>
</dbReference>
<keyword evidence="1" id="KW-0732">Signal</keyword>
<name>A0ABW1G6Q1_9ACTN</name>
<sequence length="137" mass="14901">MTIRNRRRALRAAVVTAATASAFGLAAATAWAKADSSFTAGPHTVRLGATVHLAGQGDDDNSTYNRFCVQERFGAGHWVTLRCSHGGYNAGGSVDMRIRPSHRGQWQFRGVLTEASSPRDRHQTIIQATRTVTVHVR</sequence>
<evidence type="ECO:0008006" key="4">
    <source>
        <dbReference type="Google" id="ProtNLM"/>
    </source>
</evidence>
<evidence type="ECO:0000256" key="1">
    <source>
        <dbReference type="SAM" id="SignalP"/>
    </source>
</evidence>